<protein>
    <submittedName>
        <fullName evidence="1">Ferrochelatase</fullName>
    </submittedName>
</protein>
<reference evidence="1 2" key="1">
    <citation type="journal article" date="2019" name="Nat. Microbiol.">
        <title>Mediterranean grassland soil C-N compound turnover is dependent on rainfall and depth, and is mediated by genomically divergent microorganisms.</title>
        <authorList>
            <person name="Diamond S."/>
            <person name="Andeer P.F."/>
            <person name="Li Z."/>
            <person name="Crits-Christoph A."/>
            <person name="Burstein D."/>
            <person name="Anantharaman K."/>
            <person name="Lane K.R."/>
            <person name="Thomas B.C."/>
            <person name="Pan C."/>
            <person name="Northen T.R."/>
            <person name="Banfield J.F."/>
        </authorList>
    </citation>
    <scope>NUCLEOTIDE SEQUENCE [LARGE SCALE GENOMIC DNA]</scope>
    <source>
        <strain evidence="1">WS_10</strain>
    </source>
</reference>
<dbReference type="GO" id="GO:0004325">
    <property type="term" value="F:ferrochelatase activity"/>
    <property type="evidence" value="ECO:0007669"/>
    <property type="project" value="InterPro"/>
</dbReference>
<gene>
    <name evidence="1" type="ORF">E6K80_00770</name>
</gene>
<dbReference type="EMBL" id="VBPA01000019">
    <property type="protein sequence ID" value="TMQ73172.1"/>
    <property type="molecule type" value="Genomic_DNA"/>
</dbReference>
<dbReference type="Proteomes" id="UP000319836">
    <property type="component" value="Unassembled WGS sequence"/>
</dbReference>
<dbReference type="Pfam" id="PF00762">
    <property type="entry name" value="Ferrochelatase"/>
    <property type="match status" value="1"/>
</dbReference>
<comment type="caution">
    <text evidence="1">The sequence shown here is derived from an EMBL/GenBank/DDBJ whole genome shotgun (WGS) entry which is preliminary data.</text>
</comment>
<evidence type="ECO:0000313" key="1">
    <source>
        <dbReference type="EMBL" id="TMQ73172.1"/>
    </source>
</evidence>
<accession>A0A538UB91</accession>
<proteinExistence type="predicted"/>
<dbReference type="Gene3D" id="3.40.50.1400">
    <property type="match status" value="2"/>
</dbReference>
<dbReference type="SUPFAM" id="SSF53800">
    <property type="entry name" value="Chelatase"/>
    <property type="match status" value="1"/>
</dbReference>
<name>A0A538UB91_UNCEI</name>
<dbReference type="InterPro" id="IPR001015">
    <property type="entry name" value="Ferrochelatase"/>
</dbReference>
<sequence length="308" mass="34421">MIRHVVVVTYGEPPDPVFTDQLVYSWRILLGLTLTVAPGKRTTQWKLERYRSPLEAITRQQARDLRGALTRLAPGEEWRVREAYEFREPLLRDVLSRLPDDEPVTVVPMYVADSAFTHQISRSTAERPRTRARLAPIRVLEPLAEEDFAEVAAAHVIAEIEREGVGGPEWGLLLAAHGTLLEPPRPTETGRLATERVAKAIQDRVRGRFGRVSLGWLNHVYGGRWTEPPVEAALASFSELGIRRVVYFPFGFMADNAESELEGRIVLRTRGWLDAHHLPCVNDSSALAETLARQVVTAAEQAATVTGP</sequence>
<organism evidence="1 2">
    <name type="scientific">Eiseniibacteriota bacterium</name>
    <dbReference type="NCBI Taxonomy" id="2212470"/>
    <lineage>
        <taxon>Bacteria</taxon>
        <taxon>Candidatus Eiseniibacteriota</taxon>
    </lineage>
</organism>
<evidence type="ECO:0000313" key="2">
    <source>
        <dbReference type="Proteomes" id="UP000319836"/>
    </source>
</evidence>
<dbReference type="AlphaFoldDB" id="A0A538UB91"/>
<dbReference type="GO" id="GO:0006783">
    <property type="term" value="P:heme biosynthetic process"/>
    <property type="evidence" value="ECO:0007669"/>
    <property type="project" value="InterPro"/>
</dbReference>